<dbReference type="GO" id="GO:0046872">
    <property type="term" value="F:metal ion binding"/>
    <property type="evidence" value="ECO:0007669"/>
    <property type="project" value="UniProtKB-KW"/>
</dbReference>
<feature type="binding site" evidence="6">
    <location>
        <position position="523"/>
    </location>
    <ligand>
        <name>CoA</name>
        <dbReference type="ChEBI" id="CHEBI:57287"/>
    </ligand>
</feature>
<feature type="binding site" evidence="6">
    <location>
        <position position="542"/>
    </location>
    <ligand>
        <name>Mg(2+)</name>
        <dbReference type="ChEBI" id="CHEBI:18420"/>
    </ligand>
</feature>
<comment type="PTM">
    <text evidence="6">Acetylated. Deacetylation by the SIR2-homolog deacetylase activates the enzyme.</text>
</comment>
<comment type="cofactor">
    <cofactor evidence="6">
        <name>Mg(2+)</name>
        <dbReference type="ChEBI" id="CHEBI:18420"/>
    </cofactor>
</comment>
<evidence type="ECO:0000259" key="8">
    <source>
        <dbReference type="Pfam" id="PF13193"/>
    </source>
</evidence>
<feature type="binding site" evidence="6">
    <location>
        <position position="539"/>
    </location>
    <ligand>
        <name>Mg(2+)</name>
        <dbReference type="ChEBI" id="CHEBI:18420"/>
    </ligand>
</feature>
<dbReference type="EC" id="6.2.1.1" evidence="6"/>
<feature type="binding site" evidence="6">
    <location>
        <position position="537"/>
    </location>
    <ligand>
        <name>Mg(2+)</name>
        <dbReference type="ChEBI" id="CHEBI:18420"/>
    </ligand>
</feature>
<feature type="domain" description="AMP-binding enzyme C-terminal" evidence="8">
    <location>
        <begin position="531"/>
        <end position="609"/>
    </location>
</feature>
<dbReference type="NCBIfam" id="NF001208">
    <property type="entry name" value="PRK00174.1"/>
    <property type="match status" value="1"/>
</dbReference>
<feature type="binding site" evidence="6">
    <location>
        <position position="309"/>
    </location>
    <ligand>
        <name>CoA</name>
        <dbReference type="ChEBI" id="CHEBI:57287"/>
    </ligand>
</feature>
<keyword evidence="5 6" id="KW-0007">Acetylation</keyword>
<dbReference type="InterPro" id="IPR025110">
    <property type="entry name" value="AMP-bd_C"/>
</dbReference>
<dbReference type="SUPFAM" id="SSF56801">
    <property type="entry name" value="Acetyl-CoA synthetase-like"/>
    <property type="match status" value="1"/>
</dbReference>
<dbReference type="FunFam" id="3.40.50.12780:FF:000001">
    <property type="entry name" value="Acetyl-coenzyme A synthetase"/>
    <property type="match status" value="1"/>
</dbReference>
<feature type="binding site" evidence="6">
    <location>
        <position position="584"/>
    </location>
    <ligand>
        <name>CoA</name>
        <dbReference type="ChEBI" id="CHEBI:57287"/>
    </ligand>
</feature>
<keyword evidence="11" id="KW-1185">Reference proteome</keyword>
<proteinExistence type="inferred from homology"/>
<feature type="binding site" evidence="6">
    <location>
        <begin position="191"/>
        <end position="194"/>
    </location>
    <ligand>
        <name>CoA</name>
        <dbReference type="ChEBI" id="CHEBI:57287"/>
    </ligand>
</feature>
<reference evidence="10 11" key="1">
    <citation type="submission" date="2020-08" db="EMBL/GenBank/DDBJ databases">
        <title>Genomic Encyclopedia of Type Strains, Phase IV (KMG-IV): sequencing the most valuable type-strain genomes for metagenomic binning, comparative biology and taxonomic classification.</title>
        <authorList>
            <person name="Goeker M."/>
        </authorList>
    </citation>
    <scope>NUCLEOTIDE SEQUENCE [LARGE SCALE GENOMIC DNA]</scope>
    <source>
        <strain evidence="10 11">DSM 103377</strain>
    </source>
</reference>
<keyword evidence="6" id="KW-0460">Magnesium</keyword>
<keyword evidence="4 6" id="KW-0067">ATP-binding</keyword>
<feature type="binding site" evidence="6">
    <location>
        <begin position="409"/>
        <end position="414"/>
    </location>
    <ligand>
        <name>ATP</name>
        <dbReference type="ChEBI" id="CHEBI:30616"/>
    </ligand>
</feature>
<dbReference type="PANTHER" id="PTHR24095:SF14">
    <property type="entry name" value="ACETYL-COENZYME A SYNTHETASE 1"/>
    <property type="match status" value="1"/>
</dbReference>
<evidence type="ECO:0000313" key="11">
    <source>
        <dbReference type="Proteomes" id="UP000553766"/>
    </source>
</evidence>
<feature type="binding site" evidence="6">
    <location>
        <begin position="385"/>
        <end position="387"/>
    </location>
    <ligand>
        <name>ATP</name>
        <dbReference type="ChEBI" id="CHEBI:30616"/>
    </ligand>
</feature>
<dbReference type="RefSeq" id="WP_184009565.1">
    <property type="nucleotide sequence ID" value="NZ_JACIJS010000003.1"/>
</dbReference>
<gene>
    <name evidence="6" type="primary">acsA</name>
    <name evidence="10" type="ORF">FHS89_001221</name>
</gene>
<comment type="caution">
    <text evidence="6">Lacks conserved residue(s) required for the propagation of feature annotation.</text>
</comment>
<dbReference type="Proteomes" id="UP000553766">
    <property type="component" value="Unassembled WGS sequence"/>
</dbReference>
<dbReference type="EMBL" id="JACIJS010000003">
    <property type="protein sequence ID" value="MBB5515211.1"/>
    <property type="molecule type" value="Genomic_DNA"/>
</dbReference>
<protein>
    <recommendedName>
        <fullName evidence="6">Acetyl-coenzyme A synthetase</fullName>
        <shortName evidence="6">AcCoA synthetase</shortName>
        <shortName evidence="6">Acs</shortName>
        <ecNumber evidence="6">6.2.1.1</ecNumber>
    </recommendedName>
    <alternativeName>
        <fullName evidence="6">Acetate--CoA ligase</fullName>
    </alternativeName>
    <alternativeName>
        <fullName evidence="6">Acyl-activating enzyme</fullName>
    </alternativeName>
</protein>
<evidence type="ECO:0000256" key="5">
    <source>
        <dbReference type="ARBA" id="ARBA00022990"/>
    </source>
</evidence>
<dbReference type="GO" id="GO:0005524">
    <property type="term" value="F:ATP binding"/>
    <property type="evidence" value="ECO:0007669"/>
    <property type="project" value="UniProtKB-KW"/>
</dbReference>
<feature type="domain" description="Acetyl-coenzyme A synthetase N-terminal" evidence="9">
    <location>
        <begin position="23"/>
        <end position="80"/>
    </location>
</feature>
<dbReference type="PANTHER" id="PTHR24095">
    <property type="entry name" value="ACETYL-COENZYME A SYNTHETASE"/>
    <property type="match status" value="1"/>
</dbReference>
<evidence type="ECO:0000259" key="7">
    <source>
        <dbReference type="Pfam" id="PF00501"/>
    </source>
</evidence>
<name>A0A840WL20_9RHOB</name>
<dbReference type="Gene3D" id="3.30.300.30">
    <property type="match status" value="1"/>
</dbReference>
<dbReference type="InterPro" id="IPR020845">
    <property type="entry name" value="AMP-binding_CS"/>
</dbReference>
<dbReference type="HAMAP" id="MF_01123">
    <property type="entry name" value="Ac_CoA_synth"/>
    <property type="match status" value="1"/>
</dbReference>
<dbReference type="AlphaFoldDB" id="A0A840WL20"/>
<dbReference type="Gene3D" id="3.40.50.12780">
    <property type="entry name" value="N-terminal domain of ligase-like"/>
    <property type="match status" value="1"/>
</dbReference>
<comment type="caution">
    <text evidence="10">The sequence shown here is derived from an EMBL/GenBank/DDBJ whole genome shotgun (WGS) entry which is preliminary data.</text>
</comment>
<evidence type="ECO:0000259" key="9">
    <source>
        <dbReference type="Pfam" id="PF16177"/>
    </source>
</evidence>
<feature type="modified residue" description="N6-acetyllysine" evidence="6">
    <location>
        <position position="609"/>
    </location>
</feature>
<feature type="binding site" evidence="6">
    <location>
        <position position="526"/>
    </location>
    <ligand>
        <name>ATP</name>
        <dbReference type="ChEBI" id="CHEBI:30616"/>
    </ligand>
</feature>
<comment type="similarity">
    <text evidence="1 6">Belongs to the ATP-dependent AMP-binding enzyme family.</text>
</comment>
<dbReference type="Pfam" id="PF13193">
    <property type="entry name" value="AMP-binding_C"/>
    <property type="match status" value="1"/>
</dbReference>
<comment type="catalytic activity">
    <reaction evidence="6">
        <text>acetate + ATP + CoA = acetyl-CoA + AMP + diphosphate</text>
        <dbReference type="Rhea" id="RHEA:23176"/>
        <dbReference type="ChEBI" id="CHEBI:30089"/>
        <dbReference type="ChEBI" id="CHEBI:30616"/>
        <dbReference type="ChEBI" id="CHEBI:33019"/>
        <dbReference type="ChEBI" id="CHEBI:57287"/>
        <dbReference type="ChEBI" id="CHEBI:57288"/>
        <dbReference type="ChEBI" id="CHEBI:456215"/>
        <dbReference type="EC" id="6.2.1.1"/>
    </reaction>
</comment>
<feature type="binding site" evidence="6">
    <location>
        <position position="500"/>
    </location>
    <ligand>
        <name>ATP</name>
        <dbReference type="ChEBI" id="CHEBI:30616"/>
    </ligand>
</feature>
<dbReference type="InterPro" id="IPR032387">
    <property type="entry name" value="ACAS_N"/>
</dbReference>
<dbReference type="InterPro" id="IPR045851">
    <property type="entry name" value="AMP-bd_C_sf"/>
</dbReference>
<dbReference type="GO" id="GO:0005829">
    <property type="term" value="C:cytosol"/>
    <property type="evidence" value="ECO:0007669"/>
    <property type="project" value="TreeGrafter"/>
</dbReference>
<dbReference type="PROSITE" id="PS00455">
    <property type="entry name" value="AMP_BINDING"/>
    <property type="match status" value="1"/>
</dbReference>
<evidence type="ECO:0000256" key="1">
    <source>
        <dbReference type="ARBA" id="ARBA00006432"/>
    </source>
</evidence>
<organism evidence="10 11">
    <name type="scientific">Rubricella aquisinus</name>
    <dbReference type="NCBI Taxonomy" id="2028108"/>
    <lineage>
        <taxon>Bacteria</taxon>
        <taxon>Pseudomonadati</taxon>
        <taxon>Pseudomonadota</taxon>
        <taxon>Alphaproteobacteria</taxon>
        <taxon>Rhodobacterales</taxon>
        <taxon>Paracoccaceae</taxon>
        <taxon>Rubricella</taxon>
    </lineage>
</organism>
<keyword evidence="6" id="KW-0479">Metal-binding</keyword>
<evidence type="ECO:0000256" key="6">
    <source>
        <dbReference type="HAMAP-Rule" id="MF_01123"/>
    </source>
</evidence>
<evidence type="ECO:0000256" key="3">
    <source>
        <dbReference type="ARBA" id="ARBA00022741"/>
    </source>
</evidence>
<keyword evidence="2 6" id="KW-0436">Ligase</keyword>
<feature type="domain" description="AMP-dependent synthetase/ligase" evidence="7">
    <location>
        <begin position="85"/>
        <end position="469"/>
    </location>
</feature>
<evidence type="ECO:0000313" key="10">
    <source>
        <dbReference type="EMBL" id="MBB5515211.1"/>
    </source>
</evidence>
<dbReference type="GO" id="GO:0003987">
    <property type="term" value="F:acetate-CoA ligase activity"/>
    <property type="evidence" value="ECO:0007669"/>
    <property type="project" value="UniProtKB-UniRule"/>
</dbReference>
<accession>A0A840WL20</accession>
<evidence type="ECO:0000256" key="2">
    <source>
        <dbReference type="ARBA" id="ARBA00022598"/>
    </source>
</evidence>
<dbReference type="GO" id="GO:0016208">
    <property type="term" value="F:AMP binding"/>
    <property type="evidence" value="ECO:0007669"/>
    <property type="project" value="InterPro"/>
</dbReference>
<dbReference type="CDD" id="cd05966">
    <property type="entry name" value="ACS"/>
    <property type="match status" value="1"/>
</dbReference>
<evidence type="ECO:0000256" key="4">
    <source>
        <dbReference type="ARBA" id="ARBA00022840"/>
    </source>
</evidence>
<dbReference type="InterPro" id="IPR042099">
    <property type="entry name" value="ANL_N_sf"/>
</dbReference>
<comment type="function">
    <text evidence="6">Catalyzes the conversion of acetate into acetyl-CoA (AcCoA), an essential intermediate at the junction of anabolic and catabolic pathways. AcsA undergoes a two-step reaction. In the first half reaction, AcsA combines acetate with ATP to form acetyl-adenylate (AcAMP) intermediate. In the second half reaction, it can then transfer the acetyl group from AcAMP to the sulfhydryl group of CoA, forming the product AcCoA.</text>
</comment>
<sequence>MTDKTYPPSPEMAANAHINAAKYEEMYASSVADPIAFWAEQGKRIDWIKPYTNVRDVSFAKEDLHIRWFDDGELNVCANCVDRHLPARADQTAIIWEPDSPDTPAQHITYAQLHDKVQRFANVLKELGVGKGDRVVIYLPMIPEASYAMLACARIGAIHSIVFAGFSPDALADRINDSEAKVVITADHAPRGGRVTPLKSNADAALLRCEDHVKCLVAKHTGGQTTWVEGRDYDLGAMMEAAATDCPPEPMNAEDPLFILYTSGSTGKPKGVVHSSGGYIVYASMTHEITFDYHDGDVFWCTADVGWVTGHSYIVYGPLANGATTLMFEGVPTYPDAGRFWEVCAKHKVNQFYTAPTAIRALMGKGTEFVEKHDLSSIRILGTVGEPINPEAWNWYNDVVGKGKCPIVDTWWQTETGGHLLTPLPGATATKPGSATTPFFGVEPIVLDPQTAEEITTTEAEGVLCMKQSWPGQMRTVWGDPERFYDAYFSQYPGYYFTGDGCRRDADGYYWITGRVDDVINVSGHRMGTAEVESALVAHAKVAEAAVVGYPHEIKGQGIYCYVTLMDGVEPTDALRTELSNWVRTEIGPIAKPDVIQWAPGLPKTRSGKIMRRILRKIAENDVSSLGDTSTLAEPAVVDDLIANRGG</sequence>
<dbReference type="InterPro" id="IPR000873">
    <property type="entry name" value="AMP-dep_synth/lig_dom"/>
</dbReference>
<dbReference type="Pfam" id="PF16177">
    <property type="entry name" value="ACAS_N"/>
    <property type="match status" value="1"/>
</dbReference>
<dbReference type="InterPro" id="IPR011904">
    <property type="entry name" value="Ac_CoA_lig"/>
</dbReference>
<dbReference type="GO" id="GO:0019427">
    <property type="term" value="P:acetyl-CoA biosynthetic process from acetate"/>
    <property type="evidence" value="ECO:0007669"/>
    <property type="project" value="UniProtKB-UniRule"/>
</dbReference>
<dbReference type="Pfam" id="PF00501">
    <property type="entry name" value="AMP-binding"/>
    <property type="match status" value="1"/>
</dbReference>
<dbReference type="FunFam" id="3.30.300.30:FF:000004">
    <property type="entry name" value="Acetyl-coenzyme A synthetase"/>
    <property type="match status" value="1"/>
</dbReference>
<dbReference type="NCBIfam" id="TIGR02188">
    <property type="entry name" value="Ac_CoA_lig_AcsA"/>
    <property type="match status" value="1"/>
</dbReference>
<feature type="binding site" evidence="6">
    <location>
        <position position="515"/>
    </location>
    <ligand>
        <name>ATP</name>
        <dbReference type="ChEBI" id="CHEBI:30616"/>
    </ligand>
</feature>
<keyword evidence="3 6" id="KW-0547">Nucleotide-binding</keyword>